<accession>A0A0P0G7S0</accession>
<dbReference type="Proteomes" id="UP000061809">
    <property type="component" value="Chromosome"/>
</dbReference>
<dbReference type="Gene3D" id="3.90.550.10">
    <property type="entry name" value="Spore Coat Polysaccharide Biosynthesis Protein SpsA, Chain A"/>
    <property type="match status" value="1"/>
</dbReference>
<proteinExistence type="predicted"/>
<dbReference type="KEGG" id="bcel:BcellWH2_00975"/>
<dbReference type="EC" id="2.4.1.-" evidence="2"/>
<sequence>MLGILTLWICLFCRNYYKIKPLFMKVSLVTVTFNSDQTLRDTIQSVFNQIYSDIEYIIIDGLSKDNTVDIIRKYEPQFQGRLKWISERDNGLYDAMNKGIRMSTGDIVGIINSDDFYHRRDIISRVVEAFRNERTQAVYGDVRFVNPDNLDKTVRYYSSRNFSPNRFRYGFMPAHPTFFTYRKYFEKFGYYKIDYHIAADYELLIRFLYVHRLKSKYLSLDFMKMRTGGASTASIKSNILLNKEIVRACSENGIWTCMPLLFLKYFIKVFELFLTKE</sequence>
<dbReference type="InterPro" id="IPR029044">
    <property type="entry name" value="Nucleotide-diphossugar_trans"/>
</dbReference>
<evidence type="ECO:0000313" key="2">
    <source>
        <dbReference type="EMBL" id="ALJ58237.1"/>
    </source>
</evidence>
<protein>
    <submittedName>
        <fullName evidence="2">PGL/p-HBAD biosynthesis glycosyltransferase</fullName>
        <ecNumber evidence="2">2.4.1.-</ecNumber>
    </submittedName>
</protein>
<name>A0A0P0G7S0_9BACE</name>
<dbReference type="PANTHER" id="PTHR22916">
    <property type="entry name" value="GLYCOSYLTRANSFERASE"/>
    <property type="match status" value="1"/>
</dbReference>
<reference evidence="2 3" key="1">
    <citation type="journal article" date="2015" name="Science">
        <title>Genetic determinants of in vivo fitness and diet responsiveness in multiple human gut Bacteroides.</title>
        <authorList>
            <person name="Wu M."/>
            <person name="McNulty N.P."/>
            <person name="Rodionov D.A."/>
            <person name="Khoroshkin M.S."/>
            <person name="Griffin N.W."/>
            <person name="Cheng J."/>
            <person name="Latreille P."/>
            <person name="Kerstetter R.A."/>
            <person name="Terrapon N."/>
            <person name="Henrissat B."/>
            <person name="Osterman A.L."/>
            <person name="Gordon J.I."/>
        </authorList>
    </citation>
    <scope>NUCLEOTIDE SEQUENCE [LARGE SCALE GENOMIC DNA]</scope>
    <source>
        <strain evidence="2 3">WH2</strain>
    </source>
</reference>
<dbReference type="PANTHER" id="PTHR22916:SF3">
    <property type="entry name" value="UDP-GLCNAC:BETAGAL BETA-1,3-N-ACETYLGLUCOSAMINYLTRANSFERASE-LIKE PROTEIN 1"/>
    <property type="match status" value="1"/>
</dbReference>
<feature type="domain" description="Glycosyltransferase 2-like" evidence="1">
    <location>
        <begin position="27"/>
        <end position="179"/>
    </location>
</feature>
<dbReference type="InterPro" id="IPR001173">
    <property type="entry name" value="Glyco_trans_2-like"/>
</dbReference>
<dbReference type="EMBL" id="CP012801">
    <property type="protein sequence ID" value="ALJ58237.1"/>
    <property type="molecule type" value="Genomic_DNA"/>
</dbReference>
<evidence type="ECO:0000313" key="3">
    <source>
        <dbReference type="Proteomes" id="UP000061809"/>
    </source>
</evidence>
<gene>
    <name evidence="2" type="ORF">BcellWH2_00975</name>
</gene>
<dbReference type="Pfam" id="PF00535">
    <property type="entry name" value="Glycos_transf_2"/>
    <property type="match status" value="1"/>
</dbReference>
<dbReference type="PATRIC" id="fig|246787.4.peg.1006"/>
<evidence type="ECO:0000259" key="1">
    <source>
        <dbReference type="Pfam" id="PF00535"/>
    </source>
</evidence>
<keyword evidence="2" id="KW-0328">Glycosyltransferase</keyword>
<dbReference type="CDD" id="cd06433">
    <property type="entry name" value="GT_2_WfgS_like"/>
    <property type="match status" value="1"/>
</dbReference>
<dbReference type="GO" id="GO:0016758">
    <property type="term" value="F:hexosyltransferase activity"/>
    <property type="evidence" value="ECO:0007669"/>
    <property type="project" value="UniProtKB-ARBA"/>
</dbReference>
<organism evidence="2 3">
    <name type="scientific">Bacteroides cellulosilyticus</name>
    <dbReference type="NCBI Taxonomy" id="246787"/>
    <lineage>
        <taxon>Bacteria</taxon>
        <taxon>Pseudomonadati</taxon>
        <taxon>Bacteroidota</taxon>
        <taxon>Bacteroidia</taxon>
        <taxon>Bacteroidales</taxon>
        <taxon>Bacteroidaceae</taxon>
        <taxon>Bacteroides</taxon>
    </lineage>
</organism>
<dbReference type="SUPFAM" id="SSF53448">
    <property type="entry name" value="Nucleotide-diphospho-sugar transferases"/>
    <property type="match status" value="1"/>
</dbReference>
<keyword evidence="2" id="KW-0808">Transferase</keyword>
<dbReference type="AlphaFoldDB" id="A0A0P0G7S0"/>